<comment type="function">
    <text evidence="4">May glycosylate diterpenes or flavonols in leaves.</text>
</comment>
<evidence type="ECO:0000256" key="3">
    <source>
        <dbReference type="ARBA" id="ARBA00022679"/>
    </source>
</evidence>
<dbReference type="FunFam" id="3.40.50.2000:FF:000080">
    <property type="entry name" value="Glycosyltransferase"/>
    <property type="match status" value="1"/>
</dbReference>
<keyword evidence="8" id="KW-1185">Reference proteome</keyword>
<dbReference type="EC" id="2.4.1.-" evidence="6"/>
<evidence type="ECO:0000256" key="1">
    <source>
        <dbReference type="ARBA" id="ARBA00009995"/>
    </source>
</evidence>
<dbReference type="PANTHER" id="PTHR48048:SF72">
    <property type="entry name" value="GLYCOSYLTRANSFERASE"/>
    <property type="match status" value="1"/>
</dbReference>
<evidence type="ECO:0000313" key="8">
    <source>
        <dbReference type="Proteomes" id="UP001408789"/>
    </source>
</evidence>
<dbReference type="Gene3D" id="3.40.50.2000">
    <property type="entry name" value="Glycogen Phosphorylase B"/>
    <property type="match status" value="2"/>
</dbReference>
<dbReference type="InterPro" id="IPR002213">
    <property type="entry name" value="UDP_glucos_trans"/>
</dbReference>
<reference evidence="7 8" key="1">
    <citation type="submission" date="2024-04" db="EMBL/GenBank/DDBJ databases">
        <title>The reference genome of an endangered Asteraceae, Deinandra increscens subsp. villosa, native to the Central Coast of California.</title>
        <authorList>
            <person name="Guilliams M."/>
            <person name="Hasenstab-Lehman K."/>
            <person name="Meyer R."/>
            <person name="Mcevoy S."/>
        </authorList>
    </citation>
    <scope>NUCLEOTIDE SEQUENCE [LARGE SCALE GENOMIC DNA]</scope>
    <source>
        <tissue evidence="7">Leaf</tissue>
    </source>
</reference>
<dbReference type="InterPro" id="IPR050481">
    <property type="entry name" value="UDP-glycosyltransf_plant"/>
</dbReference>
<proteinExistence type="inferred from homology"/>
<dbReference type="InterPro" id="IPR035595">
    <property type="entry name" value="UDP_glycos_trans_CS"/>
</dbReference>
<dbReference type="PANTHER" id="PTHR48048">
    <property type="entry name" value="GLYCOSYLTRANSFERASE"/>
    <property type="match status" value="1"/>
</dbReference>
<accession>A0AAP0GP85</accession>
<name>A0AAP0GP85_9ASTR</name>
<evidence type="ECO:0000256" key="2">
    <source>
        <dbReference type="ARBA" id="ARBA00022676"/>
    </source>
</evidence>
<dbReference type="AlphaFoldDB" id="A0AAP0GP85"/>
<comment type="caution">
    <text evidence="7">The sequence shown here is derived from an EMBL/GenBank/DDBJ whole genome shotgun (WGS) entry which is preliminary data.</text>
</comment>
<dbReference type="GO" id="GO:0035251">
    <property type="term" value="F:UDP-glucosyltransferase activity"/>
    <property type="evidence" value="ECO:0007669"/>
    <property type="project" value="InterPro"/>
</dbReference>
<evidence type="ECO:0000313" key="7">
    <source>
        <dbReference type="EMBL" id="KAK9055439.1"/>
    </source>
</evidence>
<dbReference type="PROSITE" id="PS00375">
    <property type="entry name" value="UDPGT"/>
    <property type="match status" value="1"/>
</dbReference>
<evidence type="ECO:0000256" key="5">
    <source>
        <dbReference type="RuleBase" id="RU003718"/>
    </source>
</evidence>
<dbReference type="Pfam" id="PF00201">
    <property type="entry name" value="UDPGT"/>
    <property type="match status" value="1"/>
</dbReference>
<comment type="similarity">
    <text evidence="1 5">Belongs to the UDP-glycosyltransferase family.</text>
</comment>
<evidence type="ECO:0000256" key="4">
    <source>
        <dbReference type="ARBA" id="ARBA00053747"/>
    </source>
</evidence>
<organism evidence="7 8">
    <name type="scientific">Deinandra increscens subsp. villosa</name>
    <dbReference type="NCBI Taxonomy" id="3103831"/>
    <lineage>
        <taxon>Eukaryota</taxon>
        <taxon>Viridiplantae</taxon>
        <taxon>Streptophyta</taxon>
        <taxon>Embryophyta</taxon>
        <taxon>Tracheophyta</taxon>
        <taxon>Spermatophyta</taxon>
        <taxon>Magnoliopsida</taxon>
        <taxon>eudicotyledons</taxon>
        <taxon>Gunneridae</taxon>
        <taxon>Pentapetalae</taxon>
        <taxon>asterids</taxon>
        <taxon>campanulids</taxon>
        <taxon>Asterales</taxon>
        <taxon>Asteraceae</taxon>
        <taxon>Asteroideae</taxon>
        <taxon>Heliantheae alliance</taxon>
        <taxon>Madieae</taxon>
        <taxon>Madiinae</taxon>
        <taxon>Deinandra</taxon>
    </lineage>
</organism>
<dbReference type="SUPFAM" id="SSF53756">
    <property type="entry name" value="UDP-Glycosyltransferase/glycogen phosphorylase"/>
    <property type="match status" value="1"/>
</dbReference>
<evidence type="ECO:0000256" key="6">
    <source>
        <dbReference type="RuleBase" id="RU362057"/>
    </source>
</evidence>
<dbReference type="EMBL" id="JBCNJP010000025">
    <property type="protein sequence ID" value="KAK9055439.1"/>
    <property type="molecule type" value="Genomic_DNA"/>
</dbReference>
<keyword evidence="3 5" id="KW-0808">Transferase</keyword>
<sequence length="476" mass="52596">MSTSELVFIPSPGAGHLPSTVELAKLLLHRDPRLSATIILMKPSMGAKRNTETHPARLRFIDIPCDETVMSLITPKTLMSALVQHHKPHVRDIVKGIMEDHPHSVRLAGFVLDMFCIDMIDVANEFGAPSYTYFTSGAAMLGLMFYLQAKRDDEGFDVTELRNSELELPVNTFVHPVPAKVLPEVVFDKEGGSKVFLHIAKRFRETKGIIVNTFQELETHALEQLTDESSSFSSSLPPVFAVGPILNLEKKAKVSDDELDIMRWLNEQPKSSVVFLCFGSKGGFSEEQVKEIAVGLERSGRRFLWSLRPPTAKGKIGNLLNEYENLEALLPEGFLERTSGVGKVIGWAPQMEVLSHPSVGGFVSHCGWNSTLESMWCGVPMATWPLYAEQQINAFQLVVELGLAAEIKMDYRSGGSTELMVAAGEIEGGIRKLMGEDEMRKKVIEVKEKSRAAVVEGGSSYTSIGNFIHHVLSLSI</sequence>
<keyword evidence="2 5" id="KW-0328">Glycosyltransferase</keyword>
<gene>
    <name evidence="7" type="ORF">SSX86_026522</name>
</gene>
<protein>
    <recommendedName>
        <fullName evidence="6">Glycosyltransferase</fullName>
        <ecNumber evidence="6">2.4.1.-</ecNumber>
    </recommendedName>
</protein>
<dbReference type="CDD" id="cd03784">
    <property type="entry name" value="GT1_Gtf-like"/>
    <property type="match status" value="1"/>
</dbReference>
<dbReference type="Proteomes" id="UP001408789">
    <property type="component" value="Unassembled WGS sequence"/>
</dbReference>
<dbReference type="FunFam" id="3.40.50.2000:FF:000056">
    <property type="entry name" value="Glycosyltransferase"/>
    <property type="match status" value="1"/>
</dbReference>